<dbReference type="Proteomes" id="UP000283269">
    <property type="component" value="Unassembled WGS sequence"/>
</dbReference>
<evidence type="ECO:0000313" key="2">
    <source>
        <dbReference type="Proteomes" id="UP000283269"/>
    </source>
</evidence>
<reference evidence="1 2" key="1">
    <citation type="journal article" date="2018" name="Evol. Lett.">
        <title>Horizontal gene cluster transfer increased hallucinogenic mushroom diversity.</title>
        <authorList>
            <person name="Reynolds H.T."/>
            <person name="Vijayakumar V."/>
            <person name="Gluck-Thaler E."/>
            <person name="Korotkin H.B."/>
            <person name="Matheny P.B."/>
            <person name="Slot J.C."/>
        </authorList>
    </citation>
    <scope>NUCLEOTIDE SEQUENCE [LARGE SCALE GENOMIC DNA]</scope>
    <source>
        <strain evidence="1 2">2631</strain>
    </source>
</reference>
<dbReference type="AlphaFoldDB" id="A0A409VZW5"/>
<organism evidence="1 2">
    <name type="scientific">Psilocybe cyanescens</name>
    <dbReference type="NCBI Taxonomy" id="93625"/>
    <lineage>
        <taxon>Eukaryota</taxon>
        <taxon>Fungi</taxon>
        <taxon>Dikarya</taxon>
        <taxon>Basidiomycota</taxon>
        <taxon>Agaricomycotina</taxon>
        <taxon>Agaricomycetes</taxon>
        <taxon>Agaricomycetidae</taxon>
        <taxon>Agaricales</taxon>
        <taxon>Agaricineae</taxon>
        <taxon>Strophariaceae</taxon>
        <taxon>Psilocybe</taxon>
    </lineage>
</organism>
<dbReference type="EMBL" id="NHYD01003848">
    <property type="protein sequence ID" value="PPQ71807.1"/>
    <property type="molecule type" value="Genomic_DNA"/>
</dbReference>
<name>A0A409VZW5_PSICY</name>
<proteinExistence type="predicted"/>
<accession>A0A409VZW5</accession>
<keyword evidence="2" id="KW-1185">Reference proteome</keyword>
<dbReference type="InParanoid" id="A0A409VZW5"/>
<evidence type="ECO:0000313" key="1">
    <source>
        <dbReference type="EMBL" id="PPQ71807.1"/>
    </source>
</evidence>
<comment type="caution">
    <text evidence="1">The sequence shown here is derived from an EMBL/GenBank/DDBJ whole genome shotgun (WGS) entry which is preliminary data.</text>
</comment>
<sequence length="114" mass="12880">MSHSDDESDFIVKHVDQKAFPEAEPPHSFIAIEKNLYCGPALASALAEWDTLTVDIGGPLTRAVHFKDYFDPDIEVYGPKNQCLFHSLLSALSLKYLLTQPTTGTNRNFFMYRL</sequence>
<protein>
    <submittedName>
        <fullName evidence="1">Uncharacterized protein</fullName>
    </submittedName>
</protein>
<gene>
    <name evidence="1" type="ORF">CVT25_005496</name>
</gene>